<protein>
    <recommendedName>
        <fullName evidence="3">ATPase AAA-type core domain-containing protein</fullName>
    </recommendedName>
</protein>
<reference evidence="2" key="1">
    <citation type="submission" date="2009-02" db="EMBL/GenBank/DDBJ databases">
        <title>The Genome Sequence of Shigella sp. D9.</title>
        <authorList>
            <consortium name="The Broad Institute Genome Sequencing Platform"/>
            <person name="Ward D."/>
            <person name="Young S.K."/>
            <person name="Kodira C.D."/>
            <person name="Zeng Q."/>
            <person name="Koehrsen M."/>
            <person name="Alvarado L."/>
            <person name="Berlin A."/>
            <person name="Borenstein D."/>
            <person name="Chen Z."/>
            <person name="Engels R."/>
            <person name="Freedman E."/>
            <person name="Gellesch M."/>
            <person name="Goldberg J."/>
            <person name="Griggs A."/>
            <person name="Gujja S."/>
            <person name="Heiman D."/>
            <person name="Hepburn T."/>
            <person name="Howarth C."/>
            <person name="Jen D."/>
            <person name="Larson L."/>
            <person name="Lewis B."/>
            <person name="Mehta T."/>
            <person name="Park D."/>
            <person name="Pearson M."/>
            <person name="Roberts A."/>
            <person name="Saif S."/>
            <person name="Shea T."/>
            <person name="Shenoy N."/>
            <person name="Sisk P."/>
            <person name="Stolte C."/>
            <person name="Sykes S."/>
            <person name="Walk T."/>
            <person name="White J."/>
            <person name="Yandava C."/>
            <person name="Allen-Vercoe E."/>
            <person name="Strauss J."/>
            <person name="Sibley C."/>
            <person name="White A."/>
            <person name="Ambrose C."/>
            <person name="Lander E."/>
            <person name="Nusbaum C."/>
            <person name="Galagan J."/>
            <person name="Birren B."/>
        </authorList>
    </citation>
    <scope>NUCLEOTIDE SEQUENCE [LARGE SCALE GENOMIC DNA]</scope>
    <source>
        <strain evidence="2">D11</strain>
    </source>
</reference>
<sequence length="199" mass="23153">MSGWLFTYPEQGSNFLKSNSEVMDVKIFENILKTLDPSIEKVRKLDEVKNSYILTLKGEDLIIQDGEFVKKNNILSSGTKAGLDIAYIMSAIKKNTNVFYYCDEKFPYIHSDVEKAILSLMIDFLKPNTQLFFTTHNLEILDMNLPIHCFTFLKKREKIEVIYASEYLSNKDNFSEEIIKNDIFNVAPYLDLIYELEEV</sequence>
<dbReference type="Gene3D" id="3.40.50.300">
    <property type="entry name" value="P-loop containing nucleotide triphosphate hydrolases"/>
    <property type="match status" value="1"/>
</dbReference>
<reference evidence="1 2" key="2">
    <citation type="submission" date="2013-10" db="EMBL/GenBank/DDBJ databases">
        <title>The Genome Sequence of Fusobacterium nucleatum subsp. animalis D11.</title>
        <authorList>
            <consortium name="The Broad Institute Genomics Platform"/>
            <person name="Earl A."/>
            <person name="Ward D."/>
            <person name="Feldgarden M."/>
            <person name="Gevers D."/>
            <person name="Kostic A."/>
            <person name="Garrett W."/>
            <person name="Young S.K."/>
            <person name="Zeng Q."/>
            <person name="Gargeya S."/>
            <person name="Fitzgerald M."/>
            <person name="Abouelleil A."/>
            <person name="Alvarado L."/>
            <person name="Berlin A.M."/>
            <person name="Chapman S.B."/>
            <person name="Gainer-Dewar J."/>
            <person name="Goldberg J."/>
            <person name="Gnerre S."/>
            <person name="Griggs A."/>
            <person name="Gujja S."/>
            <person name="Hansen M."/>
            <person name="Howarth C."/>
            <person name="Imamovic A."/>
            <person name="Ireland A."/>
            <person name="Larimer J."/>
            <person name="McCowan C."/>
            <person name="Murphy C."/>
            <person name="Pearson M."/>
            <person name="Poon T.W."/>
            <person name="Priest M."/>
            <person name="Roberts A."/>
            <person name="Saif S."/>
            <person name="Shea T."/>
            <person name="Sykes S."/>
            <person name="Wortman J."/>
            <person name="Nusbaum C."/>
            <person name="Birren B."/>
        </authorList>
    </citation>
    <scope>NUCLEOTIDE SEQUENCE [LARGE SCALE GENOMIC DNA]</scope>
    <source>
        <strain evidence="1 2">D11</strain>
    </source>
</reference>
<organism evidence="1 2">
    <name type="scientific">Fusobacterium animalis D11</name>
    <dbReference type="NCBI Taxonomy" id="556264"/>
    <lineage>
        <taxon>Bacteria</taxon>
        <taxon>Fusobacteriati</taxon>
        <taxon>Fusobacteriota</taxon>
        <taxon>Fusobacteriia</taxon>
        <taxon>Fusobacteriales</taxon>
        <taxon>Fusobacteriaceae</taxon>
        <taxon>Fusobacterium</taxon>
    </lineage>
</organism>
<dbReference type="EMBL" id="ACDS02000094">
    <property type="protein sequence ID" value="KMV75878.1"/>
    <property type="molecule type" value="Genomic_DNA"/>
</dbReference>
<dbReference type="InterPro" id="IPR027417">
    <property type="entry name" value="P-loop_NTPase"/>
</dbReference>
<dbReference type="AlphaFoldDB" id="A0A0K9CN20"/>
<dbReference type="Proteomes" id="UP000004650">
    <property type="component" value="Unassembled WGS sequence"/>
</dbReference>
<comment type="caution">
    <text evidence="1">The sequence shown here is derived from an EMBL/GenBank/DDBJ whole genome shotgun (WGS) entry which is preliminary data.</text>
</comment>
<evidence type="ECO:0000313" key="2">
    <source>
        <dbReference type="Proteomes" id="UP000004650"/>
    </source>
</evidence>
<dbReference type="SUPFAM" id="SSF52540">
    <property type="entry name" value="P-loop containing nucleoside triphosphate hydrolases"/>
    <property type="match status" value="1"/>
</dbReference>
<evidence type="ECO:0000313" key="1">
    <source>
        <dbReference type="EMBL" id="KMV75878.1"/>
    </source>
</evidence>
<proteinExistence type="predicted"/>
<evidence type="ECO:0008006" key="3">
    <source>
        <dbReference type="Google" id="ProtNLM"/>
    </source>
</evidence>
<accession>A0A0K9CN20</accession>
<gene>
    <name evidence="1" type="ORF">PSAG_04750</name>
</gene>
<name>A0A0K9CN20_9FUSO</name>